<dbReference type="InterPro" id="IPR001387">
    <property type="entry name" value="Cro/C1-type_HTH"/>
</dbReference>
<evidence type="ECO:0000259" key="1">
    <source>
        <dbReference type="PROSITE" id="PS50943"/>
    </source>
</evidence>
<sequence>MSALVKLVSEHWTHVAPLLAMPINEAEYDRLVEQLDEILAEVGDDDDHPLALLASRMADLVEAYDEQNRPMPPVSGADALRYIMDERGLSQSEVPEVGAQSVVSEILSGKRQINLRQARALSERFLMPASVFLSL</sequence>
<dbReference type="KEGG" id="rei:IE4771_CH01200"/>
<dbReference type="InterPro" id="IPR039060">
    <property type="entry name" value="Antitox_HigA"/>
</dbReference>
<dbReference type="AlphaFoldDB" id="A0A060I355"/>
<dbReference type="PANTHER" id="PTHR40455">
    <property type="entry name" value="ANTITOXIN HIGA"/>
    <property type="match status" value="1"/>
</dbReference>
<proteinExistence type="predicted"/>
<accession>A0A060I355</accession>
<dbReference type="InterPro" id="IPR010982">
    <property type="entry name" value="Lambda_DNA-bd_dom_sf"/>
</dbReference>
<dbReference type="PROSITE" id="PS50943">
    <property type="entry name" value="HTH_CROC1"/>
    <property type="match status" value="1"/>
</dbReference>
<evidence type="ECO:0000313" key="3">
    <source>
        <dbReference type="Proteomes" id="UP000027180"/>
    </source>
</evidence>
<dbReference type="CDD" id="cd00093">
    <property type="entry name" value="HTH_XRE"/>
    <property type="match status" value="1"/>
</dbReference>
<evidence type="ECO:0000313" key="2">
    <source>
        <dbReference type="EMBL" id="AIC26350.1"/>
    </source>
</evidence>
<reference evidence="2 3" key="1">
    <citation type="submission" date="2013-12" db="EMBL/GenBank/DDBJ databases">
        <title>Complete genome sequence of Rhizobium etli bv. mimosae IE4771.</title>
        <authorList>
            <person name="Bustos P."/>
            <person name="Santamaria R.I."/>
            <person name="Lozano L."/>
            <person name="Ormeno-Orrillo E."/>
            <person name="Rogel M.A."/>
            <person name="Romero D."/>
            <person name="Cevallos M.A."/>
            <person name="Martinez-Romero E."/>
            <person name="Gonzalez V."/>
        </authorList>
    </citation>
    <scope>NUCLEOTIDE SEQUENCE [LARGE SCALE GENOMIC DNA]</scope>
    <source>
        <strain evidence="2 3">IE4771</strain>
    </source>
</reference>
<name>A0A060I355_RHIET</name>
<dbReference type="HOGENOM" id="CLU_125852_3_1_5"/>
<organism evidence="2 3">
    <name type="scientific">Rhizobium etli bv. mimosae str. IE4771</name>
    <dbReference type="NCBI Taxonomy" id="1432050"/>
    <lineage>
        <taxon>Bacteria</taxon>
        <taxon>Pseudomonadati</taxon>
        <taxon>Pseudomonadota</taxon>
        <taxon>Alphaproteobacteria</taxon>
        <taxon>Hyphomicrobiales</taxon>
        <taxon>Rhizobiaceae</taxon>
        <taxon>Rhizobium/Agrobacterium group</taxon>
        <taxon>Rhizobium</taxon>
    </lineage>
</organism>
<gene>
    <name evidence="2" type="ORF">IE4771_CH01200</name>
</gene>
<dbReference type="GO" id="GO:0001046">
    <property type="term" value="F:core promoter sequence-specific DNA binding"/>
    <property type="evidence" value="ECO:0007669"/>
    <property type="project" value="TreeGrafter"/>
</dbReference>
<protein>
    <submittedName>
        <fullName evidence="2">Transcriptional regulator protein</fullName>
    </submittedName>
</protein>
<dbReference type="OrthoDB" id="5771335at2"/>
<dbReference type="SMART" id="SM00530">
    <property type="entry name" value="HTH_XRE"/>
    <property type="match status" value="1"/>
</dbReference>
<dbReference type="EMBL" id="CP006986">
    <property type="protein sequence ID" value="AIC26350.1"/>
    <property type="molecule type" value="Genomic_DNA"/>
</dbReference>
<dbReference type="GO" id="GO:0006355">
    <property type="term" value="P:regulation of DNA-templated transcription"/>
    <property type="evidence" value="ECO:0007669"/>
    <property type="project" value="InterPro"/>
</dbReference>
<dbReference type="PANTHER" id="PTHR40455:SF1">
    <property type="entry name" value="ANTITOXIN HIGA"/>
    <property type="match status" value="1"/>
</dbReference>
<dbReference type="Proteomes" id="UP000027180">
    <property type="component" value="Chromosome"/>
</dbReference>
<dbReference type="RefSeq" id="WP_038687580.1">
    <property type="nucleotide sequence ID" value="NZ_CP006986.1"/>
</dbReference>
<dbReference type="Gene3D" id="1.10.260.40">
    <property type="entry name" value="lambda repressor-like DNA-binding domains"/>
    <property type="match status" value="1"/>
</dbReference>
<feature type="domain" description="HTH cro/C1-type" evidence="1">
    <location>
        <begin position="80"/>
        <end position="132"/>
    </location>
</feature>